<dbReference type="PANTHER" id="PTHR38111">
    <property type="entry name" value="ZN(2)-C6 FUNGAL-TYPE DOMAIN-CONTAINING PROTEIN-RELATED"/>
    <property type="match status" value="1"/>
</dbReference>
<reference evidence="1" key="1">
    <citation type="submission" date="2020-06" db="EMBL/GenBank/DDBJ databases">
        <authorList>
            <person name="Onetto C."/>
        </authorList>
    </citation>
    <scope>NUCLEOTIDE SEQUENCE</scope>
</reference>
<dbReference type="AlphaFoldDB" id="A0A9N8K5H3"/>
<keyword evidence="2" id="KW-1185">Reference proteome</keyword>
<dbReference type="InterPro" id="IPR053178">
    <property type="entry name" value="Osmoadaptation_assoc"/>
</dbReference>
<comment type="caution">
    <text evidence="1">The sequence shown here is derived from an EMBL/GenBank/DDBJ whole genome shotgun (WGS) entry which is preliminary data.</text>
</comment>
<organism evidence="1 2">
    <name type="scientific">Aureobasidium mustum</name>
    <dbReference type="NCBI Taxonomy" id="2773714"/>
    <lineage>
        <taxon>Eukaryota</taxon>
        <taxon>Fungi</taxon>
        <taxon>Dikarya</taxon>
        <taxon>Ascomycota</taxon>
        <taxon>Pezizomycotina</taxon>
        <taxon>Dothideomycetes</taxon>
        <taxon>Dothideomycetidae</taxon>
        <taxon>Dothideales</taxon>
        <taxon>Saccotheciaceae</taxon>
        <taxon>Aureobasidium</taxon>
    </lineage>
</organism>
<dbReference type="Proteomes" id="UP000714618">
    <property type="component" value="Unassembled WGS sequence"/>
</dbReference>
<accession>A0A9N8K5H3</accession>
<evidence type="ECO:0000313" key="2">
    <source>
        <dbReference type="Proteomes" id="UP000714618"/>
    </source>
</evidence>
<proteinExistence type="predicted"/>
<evidence type="ECO:0000313" key="1">
    <source>
        <dbReference type="EMBL" id="CAD0100402.1"/>
    </source>
</evidence>
<feature type="non-terminal residue" evidence="1">
    <location>
        <position position="1"/>
    </location>
</feature>
<gene>
    <name evidence="1" type="ORF">AWRI4233_LOCUS9227</name>
</gene>
<protein>
    <submittedName>
        <fullName evidence="1">Uncharacterized protein</fullName>
    </submittedName>
</protein>
<dbReference type="EMBL" id="CAIJEO010000011">
    <property type="protein sequence ID" value="CAD0100402.1"/>
    <property type="molecule type" value="Genomic_DNA"/>
</dbReference>
<sequence>TGNGLRTNVERMCTLSREACEGYRKALVVKHYDASGSRTNNFSSCPKQMHRVKQTRSISCDSRCCDTVSIVTDETWLPSSSNLLSSFWSDVESVLLSAISPEWQLLPPSDRHTGKWLQEVVYRSKNSTLLSRSIRALSATYVGKVTGAIDLIMVGQSYYATALGDMRRLLSENDDDIASVQSAAMLLTFFELLNPSSNQAWIQHAGGVTRIMMLRGPSAYTQGFDKVCYMAMRNFAAVWSVPLIRTDRSSDALISGSACFLDDDSWLIANGNAQDLSEIMFRSHIKLPALLHDLQNTAVNGDFPQIVLAKALALRDDMLCSFHRWLDSKRVIGVFPPLSTGSDSLDDHTYMFPELQSLILYCSHYAVDAPWFARKIMHLNFQRC</sequence>
<name>A0A9N8K5H3_9PEZI</name>
<dbReference type="OrthoDB" id="4491390at2759"/>
<dbReference type="PANTHER" id="PTHR38111:SF6">
    <property type="entry name" value="FINGER DOMAIN PROTEIN, PUTATIVE (AFU_ORTHOLOGUE AFUA_8G01940)-RELATED"/>
    <property type="match status" value="1"/>
</dbReference>